<dbReference type="GO" id="GO:0005615">
    <property type="term" value="C:extracellular space"/>
    <property type="evidence" value="ECO:0007669"/>
    <property type="project" value="UniProtKB-KW"/>
</dbReference>
<dbReference type="SUPFAM" id="SSF54117">
    <property type="entry name" value="Interleukin 8-like chemokines"/>
    <property type="match status" value="1"/>
</dbReference>
<dbReference type="Proteomes" id="UP000824540">
    <property type="component" value="Unassembled WGS sequence"/>
</dbReference>
<dbReference type="GO" id="GO:0006952">
    <property type="term" value="P:defense response"/>
    <property type="evidence" value="ECO:0007669"/>
    <property type="project" value="InterPro"/>
</dbReference>
<evidence type="ECO:0000259" key="7">
    <source>
        <dbReference type="SMART" id="SM00199"/>
    </source>
</evidence>
<feature type="signal peptide" evidence="6">
    <location>
        <begin position="1"/>
        <end position="23"/>
    </location>
</feature>
<dbReference type="PANTHER" id="PTHR12015">
    <property type="entry name" value="SMALL INDUCIBLE CYTOKINE A"/>
    <property type="match status" value="1"/>
</dbReference>
<keyword evidence="9" id="KW-1185">Reference proteome</keyword>
<dbReference type="PRINTS" id="PR00437">
    <property type="entry name" value="SMALLCYTKCXC"/>
</dbReference>
<keyword evidence="4" id="KW-0964">Secreted</keyword>
<dbReference type="GO" id="GO:0042056">
    <property type="term" value="F:chemoattractant activity"/>
    <property type="evidence" value="ECO:0007669"/>
    <property type="project" value="UniProtKB-ARBA"/>
</dbReference>
<comment type="caution">
    <text evidence="8">The sequence shown here is derived from an EMBL/GenBank/DDBJ whole genome shotgun (WGS) entry which is preliminary data.</text>
</comment>
<dbReference type="OrthoDB" id="9937393at2759"/>
<reference evidence="8" key="1">
    <citation type="thesis" date="2021" institute="BYU ScholarsArchive" country="Provo, UT, USA">
        <title>Applications of and Algorithms for Genome Assembly and Genomic Analyses with an Emphasis on Marine Teleosts.</title>
        <authorList>
            <person name="Pickett B.D."/>
        </authorList>
    </citation>
    <scope>NUCLEOTIDE SEQUENCE</scope>
    <source>
        <strain evidence="8">HI-2016</strain>
    </source>
</reference>
<sequence>MNCRVTVAVAIICLASLSFITEGIELRCTCISTHGKFIPLRHIHNLELIPAGAHCGKPEVIFTVKGGKTTKKVCVNPEAKWVKNMINLMAKKLKNKLTERPIESGPFRKLSVSP</sequence>
<dbReference type="SMART" id="SM00199">
    <property type="entry name" value="SCY"/>
    <property type="match status" value="1"/>
</dbReference>
<evidence type="ECO:0000313" key="9">
    <source>
        <dbReference type="Proteomes" id="UP000824540"/>
    </source>
</evidence>
<feature type="domain" description="Chemokine interleukin-8-like" evidence="7">
    <location>
        <begin position="25"/>
        <end position="89"/>
    </location>
</feature>
<name>A0A8T2P194_9TELE</name>
<dbReference type="GO" id="GO:0008009">
    <property type="term" value="F:chemokine activity"/>
    <property type="evidence" value="ECO:0007669"/>
    <property type="project" value="InterPro"/>
</dbReference>
<dbReference type="FunFam" id="2.40.50.40:FF:000004">
    <property type="entry name" value="C-X-C motif chemokine"/>
    <property type="match status" value="1"/>
</dbReference>
<keyword evidence="6" id="KW-0732">Signal</keyword>
<dbReference type="PRINTS" id="PR00436">
    <property type="entry name" value="INTERLEUKIN8"/>
</dbReference>
<dbReference type="InterPro" id="IPR036048">
    <property type="entry name" value="Interleukin_8-like_sf"/>
</dbReference>
<organism evidence="8 9">
    <name type="scientific">Albula glossodonta</name>
    <name type="common">roundjaw bonefish</name>
    <dbReference type="NCBI Taxonomy" id="121402"/>
    <lineage>
        <taxon>Eukaryota</taxon>
        <taxon>Metazoa</taxon>
        <taxon>Chordata</taxon>
        <taxon>Craniata</taxon>
        <taxon>Vertebrata</taxon>
        <taxon>Euteleostomi</taxon>
        <taxon>Actinopterygii</taxon>
        <taxon>Neopterygii</taxon>
        <taxon>Teleostei</taxon>
        <taxon>Albuliformes</taxon>
        <taxon>Albulidae</taxon>
        <taxon>Albula</taxon>
    </lineage>
</organism>
<dbReference type="PANTHER" id="PTHR12015:SF198">
    <property type="entry name" value="PLATELET BASIC PROTEIN"/>
    <property type="match status" value="1"/>
</dbReference>
<comment type="function">
    <text evidence="5">Ligand for cxcr3.2. Chemotactic for macrophages.</text>
</comment>
<proteinExistence type="inferred from homology"/>
<evidence type="ECO:0000256" key="6">
    <source>
        <dbReference type="SAM" id="SignalP"/>
    </source>
</evidence>
<evidence type="ECO:0000313" key="8">
    <source>
        <dbReference type="EMBL" id="KAG9345516.1"/>
    </source>
</evidence>
<evidence type="ECO:0000256" key="4">
    <source>
        <dbReference type="ARBA" id="ARBA00022525"/>
    </source>
</evidence>
<evidence type="ECO:0000256" key="5">
    <source>
        <dbReference type="ARBA" id="ARBA00054901"/>
    </source>
</evidence>
<comment type="subcellular location">
    <subcellularLocation>
        <location evidence="1">Secreted</location>
    </subcellularLocation>
</comment>
<comment type="similarity">
    <text evidence="2">Belongs to the intercrine alpha (chemokine CxC) family.</text>
</comment>
<protein>
    <recommendedName>
        <fullName evidence="7">Chemokine interleukin-8-like domain-containing protein</fullName>
    </recommendedName>
</protein>
<dbReference type="Gene3D" id="2.40.50.40">
    <property type="match status" value="1"/>
</dbReference>
<feature type="chain" id="PRO_5036495510" description="Chemokine interleukin-8-like domain-containing protein" evidence="6">
    <location>
        <begin position="24"/>
        <end position="114"/>
    </location>
</feature>
<dbReference type="AlphaFoldDB" id="A0A8T2P194"/>
<evidence type="ECO:0000256" key="1">
    <source>
        <dbReference type="ARBA" id="ARBA00004613"/>
    </source>
</evidence>
<dbReference type="Pfam" id="PF00048">
    <property type="entry name" value="IL8"/>
    <property type="match status" value="1"/>
</dbReference>
<accession>A0A8T2P194</accession>
<dbReference type="InterPro" id="IPR001089">
    <property type="entry name" value="Chemokine_CXC"/>
</dbReference>
<dbReference type="CDD" id="cd00273">
    <property type="entry name" value="Chemokine_CXC"/>
    <property type="match status" value="1"/>
</dbReference>
<evidence type="ECO:0000256" key="2">
    <source>
        <dbReference type="ARBA" id="ARBA00010665"/>
    </source>
</evidence>
<dbReference type="InterPro" id="IPR039809">
    <property type="entry name" value="Chemokine_b/g/d"/>
</dbReference>
<dbReference type="GO" id="GO:0006955">
    <property type="term" value="P:immune response"/>
    <property type="evidence" value="ECO:0007669"/>
    <property type="project" value="InterPro"/>
</dbReference>
<evidence type="ECO:0000256" key="3">
    <source>
        <dbReference type="ARBA" id="ARBA00022514"/>
    </source>
</evidence>
<dbReference type="InterPro" id="IPR001811">
    <property type="entry name" value="Chemokine_IL8-like_dom"/>
</dbReference>
<keyword evidence="3" id="KW-0202">Cytokine</keyword>
<dbReference type="EMBL" id="JAFBMS010000017">
    <property type="protein sequence ID" value="KAG9345516.1"/>
    <property type="molecule type" value="Genomic_DNA"/>
</dbReference>
<gene>
    <name evidence="8" type="ORF">JZ751_008660</name>
</gene>
<dbReference type="InterPro" id="IPR033899">
    <property type="entry name" value="CXC_Chemokine_domain"/>
</dbReference>